<evidence type="ECO:0000256" key="2">
    <source>
        <dbReference type="ARBA" id="ARBA00007617"/>
    </source>
</evidence>
<feature type="compositionally biased region" description="Low complexity" evidence="7">
    <location>
        <begin position="79"/>
        <end position="113"/>
    </location>
</feature>
<comment type="similarity">
    <text evidence="2">Belongs to the VPS37 family.</text>
</comment>
<evidence type="ECO:0000259" key="8">
    <source>
        <dbReference type="PROSITE" id="PS51314"/>
    </source>
</evidence>
<keyword evidence="5 6" id="KW-0653">Protein transport</keyword>
<dbReference type="GO" id="GO:0006612">
    <property type="term" value="P:protein targeting to membrane"/>
    <property type="evidence" value="ECO:0007669"/>
    <property type="project" value="TreeGrafter"/>
</dbReference>
<evidence type="ECO:0000256" key="4">
    <source>
        <dbReference type="ARBA" id="ARBA00022753"/>
    </source>
</evidence>
<evidence type="ECO:0000256" key="5">
    <source>
        <dbReference type="ARBA" id="ARBA00022927"/>
    </source>
</evidence>
<dbReference type="SUPFAM" id="SSF140111">
    <property type="entry name" value="Endosomal sorting complex assembly domain"/>
    <property type="match status" value="1"/>
</dbReference>
<keyword evidence="4" id="KW-0967">Endosome</keyword>
<dbReference type="EMBL" id="VIBQ01000010">
    <property type="protein sequence ID" value="KAB8339295.1"/>
    <property type="molecule type" value="Genomic_DNA"/>
</dbReference>
<comment type="caution">
    <text evidence="9">The sequence shown here is derived from an EMBL/GenBank/DDBJ whole genome shotgun (WGS) entry which is preliminary data.</text>
</comment>
<organism evidence="9 10">
    <name type="scientific">Carpinus fangiana</name>
    <dbReference type="NCBI Taxonomy" id="176857"/>
    <lineage>
        <taxon>Eukaryota</taxon>
        <taxon>Viridiplantae</taxon>
        <taxon>Streptophyta</taxon>
        <taxon>Embryophyta</taxon>
        <taxon>Tracheophyta</taxon>
        <taxon>Spermatophyta</taxon>
        <taxon>Magnoliopsida</taxon>
        <taxon>eudicotyledons</taxon>
        <taxon>Gunneridae</taxon>
        <taxon>Pentapetalae</taxon>
        <taxon>rosids</taxon>
        <taxon>fabids</taxon>
        <taxon>Fagales</taxon>
        <taxon>Betulaceae</taxon>
        <taxon>Carpinus</taxon>
    </lineage>
</organism>
<evidence type="ECO:0000313" key="10">
    <source>
        <dbReference type="Proteomes" id="UP000327013"/>
    </source>
</evidence>
<reference evidence="9 10" key="1">
    <citation type="submission" date="2019-06" db="EMBL/GenBank/DDBJ databases">
        <title>A chromosomal-level reference genome of Carpinus fangiana (Coryloideae, Betulaceae).</title>
        <authorList>
            <person name="Yang X."/>
            <person name="Wang Z."/>
            <person name="Zhang L."/>
            <person name="Hao G."/>
            <person name="Liu J."/>
            <person name="Yang Y."/>
        </authorList>
    </citation>
    <scope>NUCLEOTIDE SEQUENCE [LARGE SCALE GENOMIC DNA]</scope>
    <source>
        <strain evidence="9">Cfa_2016G</strain>
        <tissue evidence="9">Leaf</tissue>
    </source>
</reference>
<evidence type="ECO:0000256" key="3">
    <source>
        <dbReference type="ARBA" id="ARBA00022448"/>
    </source>
</evidence>
<comment type="subcellular location">
    <subcellularLocation>
        <location evidence="1">Endosome</location>
    </subcellularLocation>
</comment>
<feature type="domain" description="VPS37 C-terminal" evidence="8">
    <location>
        <begin position="206"/>
        <end position="295"/>
    </location>
</feature>
<dbReference type="PANTHER" id="PTHR13678:SF2">
    <property type="entry name" value="VACUOLAR PROTEIN SORTING-ASSOCIATED PROTEIN 37A"/>
    <property type="match status" value="1"/>
</dbReference>
<feature type="region of interest" description="Disordered" evidence="7">
    <location>
        <begin position="1"/>
        <end position="125"/>
    </location>
</feature>
<dbReference type="PROSITE" id="PS51314">
    <property type="entry name" value="VPS37_C"/>
    <property type="match status" value="1"/>
</dbReference>
<feature type="compositionally biased region" description="Pro residues" evidence="7">
    <location>
        <begin position="1"/>
        <end position="15"/>
    </location>
</feature>
<dbReference type="InterPro" id="IPR037202">
    <property type="entry name" value="ESCRT_assembly_dom"/>
</dbReference>
<keyword evidence="3 6" id="KW-0813">Transport</keyword>
<dbReference type="GO" id="GO:0000813">
    <property type="term" value="C:ESCRT I complex"/>
    <property type="evidence" value="ECO:0007669"/>
    <property type="project" value="TreeGrafter"/>
</dbReference>
<evidence type="ECO:0000256" key="6">
    <source>
        <dbReference type="PROSITE-ProRule" id="PRU00646"/>
    </source>
</evidence>
<evidence type="ECO:0000256" key="1">
    <source>
        <dbReference type="ARBA" id="ARBA00004177"/>
    </source>
</evidence>
<evidence type="ECO:0000256" key="7">
    <source>
        <dbReference type="SAM" id="MobiDB-lite"/>
    </source>
</evidence>
<dbReference type="AlphaFoldDB" id="A0A5N6KRN0"/>
<keyword evidence="10" id="KW-1185">Reference proteome</keyword>
<dbReference type="GO" id="GO:0043162">
    <property type="term" value="P:ubiquitin-dependent protein catabolic process via the multivesicular body sorting pathway"/>
    <property type="evidence" value="ECO:0007669"/>
    <property type="project" value="TreeGrafter"/>
</dbReference>
<dbReference type="GO" id="GO:0006623">
    <property type="term" value="P:protein targeting to vacuole"/>
    <property type="evidence" value="ECO:0007669"/>
    <property type="project" value="TreeGrafter"/>
</dbReference>
<feature type="compositionally biased region" description="Low complexity" evidence="7">
    <location>
        <begin position="37"/>
        <end position="47"/>
    </location>
</feature>
<gene>
    <name evidence="9" type="ORF">FH972_022228</name>
</gene>
<dbReference type="InterPro" id="IPR009851">
    <property type="entry name" value="Mod_r"/>
</dbReference>
<name>A0A5N6KRN0_9ROSI</name>
<sequence length="295" mass="32796">MSSPHPGSPYIPSPLPQSYSPHSSAAPTPPPPPPKPNAGSHSHTPSLTGPPLPPHPHQQTIQPDQERRYSQPPPPPSASHPSQGPQYAPYEQQQQQQQQSPQLPSQTQQQPSQPQYPLPPEHWLPADVHTKSKQDLQTLLSTPALLSALLHAPSTIHPSLAASNAALKHLIAANTTLASELVSLESNLTTRRDHTQQHLLAVRALEQQWRKKQTELEARLEAFGPRVLHQRLGQGITEQDAVCRGLEESFLEGEGVATEREVGEWVRRVREGRKVAGLRRERRRRWDEGRVGGWR</sequence>
<proteinExistence type="inferred from homology"/>
<evidence type="ECO:0000313" key="9">
    <source>
        <dbReference type="EMBL" id="KAB8339295.1"/>
    </source>
</evidence>
<protein>
    <recommendedName>
        <fullName evidence="8">VPS37 C-terminal domain-containing protein</fullName>
    </recommendedName>
</protein>
<dbReference type="Proteomes" id="UP000327013">
    <property type="component" value="Unassembled WGS sequence"/>
</dbReference>
<dbReference type="PANTHER" id="PTHR13678">
    <property type="entry name" value="VACUOLAR PROTEIN SORTING-ASSOCIATED PROTEIN 37"/>
    <property type="match status" value="1"/>
</dbReference>
<dbReference type="Pfam" id="PF07200">
    <property type="entry name" value="Mod_r"/>
    <property type="match status" value="1"/>
</dbReference>
<feature type="compositionally biased region" description="Pro residues" evidence="7">
    <location>
        <begin position="27"/>
        <end position="36"/>
    </location>
</feature>
<accession>A0A5N6KRN0</accession>
<dbReference type="OrthoDB" id="10260857at2759"/>